<evidence type="ECO:0000313" key="2">
    <source>
        <dbReference type="Proteomes" id="UP000031488"/>
    </source>
</evidence>
<reference evidence="1 2" key="1">
    <citation type="submission" date="2014-11" db="EMBL/GenBank/DDBJ databases">
        <title>Draft Genome Sequence of Brevibacterium linens AE038-8.</title>
        <authorList>
            <person name="Maizel D."/>
            <person name="Utturkar S.M."/>
            <person name="Brown S.D."/>
            <person name="Ferrero M."/>
            <person name="Rosen B.P."/>
        </authorList>
    </citation>
    <scope>NUCLEOTIDE SEQUENCE [LARGE SCALE GENOMIC DNA]</scope>
    <source>
        <strain evidence="1 2">AE038-8</strain>
    </source>
</reference>
<gene>
    <name evidence="1" type="ORF">AE0388_1550</name>
</gene>
<dbReference type="EMBL" id="JTJZ01000018">
    <property type="protein sequence ID" value="KHS52567.1"/>
    <property type="molecule type" value="Genomic_DNA"/>
</dbReference>
<proteinExistence type="predicted"/>
<dbReference type="Proteomes" id="UP000031488">
    <property type="component" value="Unassembled WGS sequence"/>
</dbReference>
<name>A0A0B9AP18_BRELN</name>
<accession>A0A0B9AP18</accession>
<evidence type="ECO:0000313" key="1">
    <source>
        <dbReference type="EMBL" id="KHS52567.1"/>
    </source>
</evidence>
<protein>
    <submittedName>
        <fullName evidence="1">Uncharacterized protein</fullName>
    </submittedName>
</protein>
<dbReference type="AlphaFoldDB" id="A0A0B9AP18"/>
<keyword evidence="2" id="KW-1185">Reference proteome</keyword>
<comment type="caution">
    <text evidence="1">The sequence shown here is derived from an EMBL/GenBank/DDBJ whole genome shotgun (WGS) entry which is preliminary data.</text>
</comment>
<sequence length="102" mass="11787">MNEQAWELFRAGMRAADNYRRARYNFTTPSWVGPTWQPIPSTFRKCVWCKDHLSVFGPPTADLGDGWAHQECVDKAERFALKSSIRHRINPTTGYFPGWVTP</sequence>
<organism evidence="1 2">
    <name type="scientific">Brevibacterium linens</name>
    <dbReference type="NCBI Taxonomy" id="1703"/>
    <lineage>
        <taxon>Bacteria</taxon>
        <taxon>Bacillati</taxon>
        <taxon>Actinomycetota</taxon>
        <taxon>Actinomycetes</taxon>
        <taxon>Micrococcales</taxon>
        <taxon>Brevibacteriaceae</taxon>
        <taxon>Brevibacterium</taxon>
    </lineage>
</organism>